<feature type="transmembrane region" description="Helical" evidence="1">
    <location>
        <begin position="30"/>
        <end position="55"/>
    </location>
</feature>
<evidence type="ECO:0000313" key="2">
    <source>
        <dbReference type="EMBL" id="SZD71578.1"/>
    </source>
</evidence>
<keyword evidence="1" id="KW-0812">Transmembrane</keyword>
<dbReference type="EMBL" id="UNSC01000002">
    <property type="protein sequence ID" value="SZD71578.1"/>
    <property type="molecule type" value="Genomic_DNA"/>
</dbReference>
<dbReference type="AlphaFoldDB" id="A0A383TWF1"/>
<organism evidence="2 3">
    <name type="scientific">Candidatus Ornithobacterium hominis</name>
    <dbReference type="NCBI Taxonomy" id="2497989"/>
    <lineage>
        <taxon>Bacteria</taxon>
        <taxon>Pseudomonadati</taxon>
        <taxon>Bacteroidota</taxon>
        <taxon>Flavobacteriia</taxon>
        <taxon>Flavobacteriales</taxon>
        <taxon>Weeksellaceae</taxon>
        <taxon>Ornithobacterium</taxon>
    </lineage>
</organism>
<dbReference type="Proteomes" id="UP000262142">
    <property type="component" value="Unassembled WGS sequence"/>
</dbReference>
<protein>
    <submittedName>
        <fullName evidence="2">Uncharacterized protein</fullName>
    </submittedName>
</protein>
<gene>
    <name evidence="2" type="ORF">SAMEA104719789_00628</name>
</gene>
<keyword evidence="1" id="KW-0472">Membrane</keyword>
<keyword evidence="3" id="KW-1185">Reference proteome</keyword>
<proteinExistence type="predicted"/>
<evidence type="ECO:0000313" key="3">
    <source>
        <dbReference type="Proteomes" id="UP000262142"/>
    </source>
</evidence>
<keyword evidence="1" id="KW-1133">Transmembrane helix</keyword>
<name>A0A383TWF1_9FLAO</name>
<sequence length="67" mass="8168">MRNLFQEINVIENREPEEVIYETRLHWISFLPYIVGMLFTLPSLFAFVIIPVVHYRMRLIFKLLMLL</sequence>
<accession>A0A383TWF1</accession>
<reference evidence="2 3" key="1">
    <citation type="submission" date="2018-09" db="EMBL/GenBank/DDBJ databases">
        <authorList>
            <consortium name="Pathogen Informatics"/>
        </authorList>
    </citation>
    <scope>NUCLEOTIDE SEQUENCE [LARGE SCALE GENOMIC DNA]</scope>
    <source>
        <strain evidence="2 3">OH-22767</strain>
    </source>
</reference>
<evidence type="ECO:0000256" key="1">
    <source>
        <dbReference type="SAM" id="Phobius"/>
    </source>
</evidence>